<evidence type="ECO:0000313" key="12">
    <source>
        <dbReference type="EMBL" id="QQZ59796.1"/>
    </source>
</evidence>
<keyword evidence="7 12" id="KW-0418">Kinase</keyword>
<dbReference type="Pfam" id="PF02518">
    <property type="entry name" value="HATPase_c"/>
    <property type="match status" value="1"/>
</dbReference>
<feature type="transmembrane region" description="Helical" evidence="10">
    <location>
        <begin position="324"/>
        <end position="343"/>
    </location>
</feature>
<keyword evidence="9 10" id="KW-0472">Membrane</keyword>
<dbReference type="AlphaFoldDB" id="A0A974PAA4"/>
<dbReference type="Pfam" id="PF06580">
    <property type="entry name" value="His_kinase"/>
    <property type="match status" value="1"/>
</dbReference>
<feature type="domain" description="HAMP" evidence="11">
    <location>
        <begin position="345"/>
        <end position="397"/>
    </location>
</feature>
<keyword evidence="13" id="KW-1185">Reference proteome</keyword>
<dbReference type="Gene3D" id="3.30.450.20">
    <property type="entry name" value="PAS domain"/>
    <property type="match status" value="1"/>
</dbReference>
<dbReference type="KEGG" id="pson:JI735_24840"/>
<keyword evidence="6" id="KW-0808">Transferase</keyword>
<keyword evidence="10" id="KW-0812">Transmembrane</keyword>
<evidence type="ECO:0000256" key="9">
    <source>
        <dbReference type="ARBA" id="ARBA00023136"/>
    </source>
</evidence>
<dbReference type="PANTHER" id="PTHR34220:SF7">
    <property type="entry name" value="SENSOR HISTIDINE KINASE YPDA"/>
    <property type="match status" value="1"/>
</dbReference>
<dbReference type="Proteomes" id="UP000595841">
    <property type="component" value="Chromosome"/>
</dbReference>
<dbReference type="SMART" id="SM00304">
    <property type="entry name" value="HAMP"/>
    <property type="match status" value="1"/>
</dbReference>
<dbReference type="InterPro" id="IPR036890">
    <property type="entry name" value="HATPase_C_sf"/>
</dbReference>
<name>A0A974PAA4_9BACL</name>
<evidence type="ECO:0000259" key="11">
    <source>
        <dbReference type="PROSITE" id="PS50885"/>
    </source>
</evidence>
<dbReference type="InterPro" id="IPR003660">
    <property type="entry name" value="HAMP_dom"/>
</dbReference>
<evidence type="ECO:0000256" key="10">
    <source>
        <dbReference type="SAM" id="Phobius"/>
    </source>
</evidence>
<sequence length="618" mass="70494">MNRMIGLIRSMFKGYKRSLKGKLILSFLFTAILPLMVVQFIVYTSTARSMQHKINELLEGNLIQAARSVEWEIASYNDLLYQIFTDEDITQLTLKMTHGSDNEQIISFGKLREKLGILANSKDGISNISILMPNELVVCYDKITGLATQHYWAKFGGQITDTVFYKQAGQTDQTVILPTEYADQYGEKSTHLFHLAKRMFDIGRQNKNTIGVIVISLKEEVLSEGVNYANMHLNGSGFNYIVDHNQTVISFPEKTLIGEPETNFLNQHAIKLTSGSTVSSVWAERWNKKPVLVNKQMDSTLGWSFVNVTDKKEMFREMQSHQRLYLMIGVLTIVFSLLLAVYFSGKFTHSLRTIVRAMTSAKRGNLDIQLNFHTEDEIAIISSSFNSMIGQIKELVEDVKIAARQQKEAEIKALEAQINPHFLYNTLDTINWIAIENEQYKISHMLKNLAQILRYTISPSNEIVPIRKEMEWLRQYIYLQQIRFEHSFECVLEVEEAVVDCKIYKLLLQPFIENAILHGLEGCRTGGLITVTVGGYKSSCIQIRITDNGRGMTPEQLAQVLNCKEQTVKKKGGGLGIHNVFTRLRLYYGQDCRWNITSQLGEGTQVLLEIPNVLKRED</sequence>
<dbReference type="GO" id="GO:0000155">
    <property type="term" value="F:phosphorelay sensor kinase activity"/>
    <property type="evidence" value="ECO:0007669"/>
    <property type="project" value="InterPro"/>
</dbReference>
<dbReference type="InterPro" id="IPR010559">
    <property type="entry name" value="Sig_transdc_His_kin_internal"/>
</dbReference>
<dbReference type="RefSeq" id="WP_202676541.1">
    <property type="nucleotide sequence ID" value="NZ_CP068595.1"/>
</dbReference>
<dbReference type="PROSITE" id="PS50885">
    <property type="entry name" value="HAMP"/>
    <property type="match status" value="1"/>
</dbReference>
<evidence type="ECO:0000256" key="1">
    <source>
        <dbReference type="ARBA" id="ARBA00000085"/>
    </source>
</evidence>
<dbReference type="SUPFAM" id="SSF55874">
    <property type="entry name" value="ATPase domain of HSP90 chaperone/DNA topoisomerase II/histidine kinase"/>
    <property type="match status" value="1"/>
</dbReference>
<dbReference type="InterPro" id="IPR004358">
    <property type="entry name" value="Sig_transdc_His_kin-like_C"/>
</dbReference>
<dbReference type="InterPro" id="IPR003594">
    <property type="entry name" value="HATPase_dom"/>
</dbReference>
<dbReference type="EMBL" id="CP068595">
    <property type="protein sequence ID" value="QQZ59796.1"/>
    <property type="molecule type" value="Genomic_DNA"/>
</dbReference>
<dbReference type="Gene3D" id="3.30.565.10">
    <property type="entry name" value="Histidine kinase-like ATPase, C-terminal domain"/>
    <property type="match status" value="1"/>
</dbReference>
<comment type="catalytic activity">
    <reaction evidence="1">
        <text>ATP + protein L-histidine = ADP + protein N-phospho-L-histidine.</text>
        <dbReference type="EC" id="2.7.13.3"/>
    </reaction>
</comment>
<gene>
    <name evidence="12" type="ORF">JI735_24840</name>
</gene>
<dbReference type="InterPro" id="IPR050640">
    <property type="entry name" value="Bact_2-comp_sensor_kinase"/>
</dbReference>
<dbReference type="Pfam" id="PF00672">
    <property type="entry name" value="HAMP"/>
    <property type="match status" value="1"/>
</dbReference>
<dbReference type="CDD" id="cd06225">
    <property type="entry name" value="HAMP"/>
    <property type="match status" value="1"/>
</dbReference>
<comment type="subcellular location">
    <subcellularLocation>
        <location evidence="2">Cell membrane</location>
        <topology evidence="2">Multi-pass membrane protein</topology>
    </subcellularLocation>
</comment>
<proteinExistence type="predicted"/>
<evidence type="ECO:0000256" key="7">
    <source>
        <dbReference type="ARBA" id="ARBA00022777"/>
    </source>
</evidence>
<evidence type="ECO:0000256" key="2">
    <source>
        <dbReference type="ARBA" id="ARBA00004651"/>
    </source>
</evidence>
<evidence type="ECO:0000256" key="3">
    <source>
        <dbReference type="ARBA" id="ARBA00012438"/>
    </source>
</evidence>
<reference evidence="12 13" key="1">
    <citation type="submission" date="2021-01" db="EMBL/GenBank/DDBJ databases">
        <title>Whole genome sequence of Paenibacillus sonchi LMG 24727 for comparative genomics.</title>
        <authorList>
            <person name="Lee G."/>
            <person name="Kim M.-J."/>
            <person name="Lim K."/>
            <person name="Shin J.-H."/>
        </authorList>
    </citation>
    <scope>NUCLEOTIDE SEQUENCE [LARGE SCALE GENOMIC DNA]</scope>
    <source>
        <strain evidence="12 13">LMG 24727</strain>
    </source>
</reference>
<evidence type="ECO:0000256" key="4">
    <source>
        <dbReference type="ARBA" id="ARBA00022475"/>
    </source>
</evidence>
<dbReference type="PANTHER" id="PTHR34220">
    <property type="entry name" value="SENSOR HISTIDINE KINASE YPDA"/>
    <property type="match status" value="1"/>
</dbReference>
<dbReference type="SMART" id="SM00387">
    <property type="entry name" value="HATPase_c"/>
    <property type="match status" value="1"/>
</dbReference>
<keyword evidence="4" id="KW-1003">Cell membrane</keyword>
<dbReference type="GO" id="GO:0005886">
    <property type="term" value="C:plasma membrane"/>
    <property type="evidence" value="ECO:0007669"/>
    <property type="project" value="UniProtKB-SubCell"/>
</dbReference>
<protein>
    <recommendedName>
        <fullName evidence="3">histidine kinase</fullName>
        <ecNumber evidence="3">2.7.13.3</ecNumber>
    </recommendedName>
</protein>
<keyword evidence="8" id="KW-0902">Two-component regulatory system</keyword>
<dbReference type="Gene3D" id="6.10.340.10">
    <property type="match status" value="1"/>
</dbReference>
<keyword evidence="10" id="KW-1133">Transmembrane helix</keyword>
<organism evidence="12 13">
    <name type="scientific">Paenibacillus sonchi</name>
    <dbReference type="NCBI Taxonomy" id="373687"/>
    <lineage>
        <taxon>Bacteria</taxon>
        <taxon>Bacillati</taxon>
        <taxon>Bacillota</taxon>
        <taxon>Bacilli</taxon>
        <taxon>Bacillales</taxon>
        <taxon>Paenibacillaceae</taxon>
        <taxon>Paenibacillus</taxon>
        <taxon>Paenibacillus sonchi group</taxon>
    </lineage>
</organism>
<dbReference type="EC" id="2.7.13.3" evidence="3"/>
<evidence type="ECO:0000313" key="13">
    <source>
        <dbReference type="Proteomes" id="UP000595841"/>
    </source>
</evidence>
<evidence type="ECO:0000256" key="5">
    <source>
        <dbReference type="ARBA" id="ARBA00022553"/>
    </source>
</evidence>
<dbReference type="PRINTS" id="PR00344">
    <property type="entry name" value="BCTRLSENSOR"/>
</dbReference>
<accession>A0A974PAA4</accession>
<dbReference type="SUPFAM" id="SSF158472">
    <property type="entry name" value="HAMP domain-like"/>
    <property type="match status" value="1"/>
</dbReference>
<keyword evidence="5" id="KW-0597">Phosphoprotein</keyword>
<evidence type="ECO:0000256" key="8">
    <source>
        <dbReference type="ARBA" id="ARBA00023012"/>
    </source>
</evidence>
<evidence type="ECO:0000256" key="6">
    <source>
        <dbReference type="ARBA" id="ARBA00022679"/>
    </source>
</evidence>